<keyword evidence="1" id="KW-1133">Transmembrane helix</keyword>
<name>A0ABX5KSD9_9BURK</name>
<reference evidence="2 3" key="1">
    <citation type="submission" date="2018-05" db="EMBL/GenBank/DDBJ databases">
        <title>Genomic Encyclopedia of Type Strains, Phase IV (KMG-V): Genome sequencing to study the core and pangenomes of soil and plant-associated prokaryotes.</title>
        <authorList>
            <person name="Whitman W."/>
        </authorList>
    </citation>
    <scope>NUCLEOTIDE SEQUENCE [LARGE SCALE GENOMIC DNA]</scope>
    <source>
        <strain evidence="2 3">SCZa-39</strain>
    </source>
</reference>
<dbReference type="EMBL" id="QEOB01000003">
    <property type="protein sequence ID" value="PVX85781.1"/>
    <property type="molecule type" value="Genomic_DNA"/>
</dbReference>
<gene>
    <name evidence="2" type="ORF">C7402_103359</name>
</gene>
<feature type="transmembrane region" description="Helical" evidence="1">
    <location>
        <begin position="14"/>
        <end position="36"/>
    </location>
</feature>
<accession>A0ABX5KSD9</accession>
<dbReference type="Proteomes" id="UP000245712">
    <property type="component" value="Unassembled WGS sequence"/>
</dbReference>
<keyword evidence="3" id="KW-1185">Reference proteome</keyword>
<proteinExistence type="predicted"/>
<protein>
    <submittedName>
        <fullName evidence="2">Uncharacterized protein</fullName>
    </submittedName>
</protein>
<feature type="transmembrane region" description="Helical" evidence="1">
    <location>
        <begin position="42"/>
        <end position="60"/>
    </location>
</feature>
<evidence type="ECO:0000313" key="2">
    <source>
        <dbReference type="EMBL" id="PVX85781.1"/>
    </source>
</evidence>
<comment type="caution">
    <text evidence="2">The sequence shown here is derived from an EMBL/GenBank/DDBJ whole genome shotgun (WGS) entry which is preliminary data.</text>
</comment>
<keyword evidence="1" id="KW-0812">Transmembrane</keyword>
<organism evidence="2 3">
    <name type="scientific">Paraburkholderia unamae</name>
    <dbReference type="NCBI Taxonomy" id="219649"/>
    <lineage>
        <taxon>Bacteria</taxon>
        <taxon>Pseudomonadati</taxon>
        <taxon>Pseudomonadota</taxon>
        <taxon>Betaproteobacteria</taxon>
        <taxon>Burkholderiales</taxon>
        <taxon>Burkholderiaceae</taxon>
        <taxon>Paraburkholderia</taxon>
    </lineage>
</organism>
<keyword evidence="1" id="KW-0472">Membrane</keyword>
<evidence type="ECO:0000313" key="3">
    <source>
        <dbReference type="Proteomes" id="UP000245712"/>
    </source>
</evidence>
<evidence type="ECO:0000256" key="1">
    <source>
        <dbReference type="SAM" id="Phobius"/>
    </source>
</evidence>
<sequence>MGTPTDHAAVLRRVWCAPVTLASLTIVGLLSALVGNGILNDVAWIFLATPVLVAGCFGVIRAER</sequence>